<dbReference type="Gene3D" id="3.30.450.40">
    <property type="match status" value="1"/>
</dbReference>
<dbReference type="InterPro" id="IPR003661">
    <property type="entry name" value="HisK_dim/P_dom"/>
</dbReference>
<dbReference type="Pfam" id="PF00512">
    <property type="entry name" value="HisKA"/>
    <property type="match status" value="1"/>
</dbReference>
<keyword evidence="3 6" id="KW-0597">Phosphoprotein</keyword>
<dbReference type="EC" id="2.7.13.3" evidence="2"/>
<reference evidence="9" key="1">
    <citation type="journal article" date="2021" name="Nat. Commun.">
        <title>Genetic determinants of endophytism in the Arabidopsis root mycobiome.</title>
        <authorList>
            <person name="Mesny F."/>
            <person name="Miyauchi S."/>
            <person name="Thiergart T."/>
            <person name="Pickel B."/>
            <person name="Atanasova L."/>
            <person name="Karlsson M."/>
            <person name="Huettel B."/>
            <person name="Barry K.W."/>
            <person name="Haridas S."/>
            <person name="Chen C."/>
            <person name="Bauer D."/>
            <person name="Andreopoulos W."/>
            <person name="Pangilinan J."/>
            <person name="LaButti K."/>
            <person name="Riley R."/>
            <person name="Lipzen A."/>
            <person name="Clum A."/>
            <person name="Drula E."/>
            <person name="Henrissat B."/>
            <person name="Kohler A."/>
            <person name="Grigoriev I.V."/>
            <person name="Martin F.M."/>
            <person name="Hacquard S."/>
        </authorList>
    </citation>
    <scope>NUCLEOTIDE SEQUENCE</scope>
    <source>
        <strain evidence="9">MPI-CAGE-AT-0016</strain>
    </source>
</reference>
<name>A0A8K0X9C0_9PEZI</name>
<dbReference type="PRINTS" id="PR00344">
    <property type="entry name" value="BCTRLSENSOR"/>
</dbReference>
<evidence type="ECO:0000256" key="2">
    <source>
        <dbReference type="ARBA" id="ARBA00012438"/>
    </source>
</evidence>
<sequence>MPFFPSADAAVLTSSHPLPRTRPQTPGPIFDPDGFFKPVKPWCQDTHESNFPPNAEPFATVSIPAPPACGSDRYLRATLAKNERLRLSMLWYYTRDILNETEFLSGLQQKVHLAKESTEWDFAIIGFLDVNYYTRLAAIGVPLGILPRGETICAHTINQPPGDVFLMPNMLEDWRFKDSPYVESGKLHAYAGAPLRLQSESGETVGLGSLCVASGTSQAPLTKPQQRAIAHLADWVVSDLVQCTRVRRQRERRLMSERIAAAQAEMDLGVGEEEPVLSILRATYPVAAISLKSSKAKHLEVAGRPPLPLADLENDVVWEDTDYIDEFIVQSNCLDLPSDRVVRILSAKFESPSGPSMLVVASNDFRLIFDDIDLWFVQTCAGIISQAWHKRLLHEAIKAKDEFLRGFSHQLRTPIHGILGCVELLAEELMARNTLAEAASTSASAANSETPYLYLDTIKTSGRDLISIVNSMITLNRWAEIAVVERSCTTHNLQELEADLAEETKKIFFGDSRYQPSVFFSCKASAGSDGFQTNHELLRDSLLPLVVNAIQNTPAGVVTVTISLDSDARELIVDVEDTGNGIKEADRQRIFDPYEKTGEHSTGAGLGLTIATKFAALLHGSVALVSSTVGKLDCVPSAASTQVLAPRFQTLPSKFHQVPSASTDAAFRSGRLATLLTRHGFEPSNTLDDSFALVDHISSAEERRQYLSQIPAGRVAVSLSPASGEKGPRGETPKNLVYIAWPFSTAAINTALAEADKRLLELRASLPAELTTSPPLTPRRDDASLEVVIESLARTDLGKSQPAQLPEPHIAVPTAETTPSPSPIPQPVPTVVTDTPSTTLPITASHPTALLVDDNIINLRFMQMYCEKRKLPYLSAVDGQQAVNIYLEHQKRAAAGDGAAIQLVLMDLQMPVCDGLEATRQIRSLETEHGWNQSTLYVVTGQDTLADRDDSKSAGADDYLVKPVSLKLLDRHIKQGFPDFTGK</sequence>
<dbReference type="Gene3D" id="1.10.287.130">
    <property type="match status" value="1"/>
</dbReference>
<dbReference type="PANTHER" id="PTHR43047">
    <property type="entry name" value="TWO-COMPONENT HISTIDINE PROTEIN KINASE"/>
    <property type="match status" value="1"/>
</dbReference>
<dbReference type="Pfam" id="PF02518">
    <property type="entry name" value="HATPase_c"/>
    <property type="match status" value="1"/>
</dbReference>
<dbReference type="SMART" id="SM00448">
    <property type="entry name" value="REC"/>
    <property type="match status" value="1"/>
</dbReference>
<dbReference type="EMBL" id="JAGPXD010000001">
    <property type="protein sequence ID" value="KAH7376846.1"/>
    <property type="molecule type" value="Genomic_DNA"/>
</dbReference>
<gene>
    <name evidence="9" type="ORF">B0T11DRAFT_347092</name>
</gene>
<evidence type="ECO:0000256" key="3">
    <source>
        <dbReference type="ARBA" id="ARBA00022553"/>
    </source>
</evidence>
<dbReference type="InterPro" id="IPR029016">
    <property type="entry name" value="GAF-like_dom_sf"/>
</dbReference>
<keyword evidence="5 9" id="KW-0418">Kinase</keyword>
<evidence type="ECO:0000256" key="5">
    <source>
        <dbReference type="ARBA" id="ARBA00022777"/>
    </source>
</evidence>
<comment type="caution">
    <text evidence="9">The sequence shown here is derived from an EMBL/GenBank/DDBJ whole genome shotgun (WGS) entry which is preliminary data.</text>
</comment>
<dbReference type="CDD" id="cd17546">
    <property type="entry name" value="REC_hyHK_CKI1_RcsC-like"/>
    <property type="match status" value="1"/>
</dbReference>
<protein>
    <recommendedName>
        <fullName evidence="2">histidine kinase</fullName>
        <ecNumber evidence="2">2.7.13.3</ecNumber>
    </recommendedName>
</protein>
<dbReference type="Proteomes" id="UP000813385">
    <property type="component" value="Unassembled WGS sequence"/>
</dbReference>
<evidence type="ECO:0000256" key="4">
    <source>
        <dbReference type="ARBA" id="ARBA00022679"/>
    </source>
</evidence>
<dbReference type="Pfam" id="PF00072">
    <property type="entry name" value="Response_reg"/>
    <property type="match status" value="1"/>
</dbReference>
<evidence type="ECO:0000259" key="8">
    <source>
        <dbReference type="PROSITE" id="PS50110"/>
    </source>
</evidence>
<dbReference type="InterPro" id="IPR011006">
    <property type="entry name" value="CheY-like_superfamily"/>
</dbReference>
<dbReference type="SUPFAM" id="SSF47384">
    <property type="entry name" value="Homodimeric domain of signal transducing histidine kinase"/>
    <property type="match status" value="1"/>
</dbReference>
<feature type="modified residue" description="4-aspartylphosphate" evidence="6">
    <location>
        <position position="907"/>
    </location>
</feature>
<dbReference type="SMART" id="SM00387">
    <property type="entry name" value="HATPase_c"/>
    <property type="match status" value="1"/>
</dbReference>
<evidence type="ECO:0000313" key="9">
    <source>
        <dbReference type="EMBL" id="KAH7376846.1"/>
    </source>
</evidence>
<dbReference type="InterPro" id="IPR001789">
    <property type="entry name" value="Sig_transdc_resp-reg_receiver"/>
</dbReference>
<dbReference type="AlphaFoldDB" id="A0A8K0X9C0"/>
<dbReference type="InterPro" id="IPR036097">
    <property type="entry name" value="HisK_dim/P_sf"/>
</dbReference>
<dbReference type="PROSITE" id="PS50110">
    <property type="entry name" value="RESPONSE_REGULATORY"/>
    <property type="match status" value="1"/>
</dbReference>
<dbReference type="InterPro" id="IPR003594">
    <property type="entry name" value="HATPase_dom"/>
</dbReference>
<dbReference type="GO" id="GO:0005886">
    <property type="term" value="C:plasma membrane"/>
    <property type="evidence" value="ECO:0007669"/>
    <property type="project" value="TreeGrafter"/>
</dbReference>
<keyword evidence="4" id="KW-0808">Transferase</keyword>
<dbReference type="OrthoDB" id="21225at2759"/>
<feature type="domain" description="Response regulatory" evidence="8">
    <location>
        <begin position="848"/>
        <end position="977"/>
    </location>
</feature>
<evidence type="ECO:0000256" key="6">
    <source>
        <dbReference type="PROSITE-ProRule" id="PRU00169"/>
    </source>
</evidence>
<keyword evidence="10" id="KW-1185">Reference proteome</keyword>
<comment type="catalytic activity">
    <reaction evidence="1">
        <text>ATP + protein L-histidine = ADP + protein N-phospho-L-histidine.</text>
        <dbReference type="EC" id="2.7.13.3"/>
    </reaction>
</comment>
<proteinExistence type="predicted"/>
<organism evidence="9 10">
    <name type="scientific">Plectosphaerella cucumerina</name>
    <dbReference type="NCBI Taxonomy" id="40658"/>
    <lineage>
        <taxon>Eukaryota</taxon>
        <taxon>Fungi</taxon>
        <taxon>Dikarya</taxon>
        <taxon>Ascomycota</taxon>
        <taxon>Pezizomycotina</taxon>
        <taxon>Sordariomycetes</taxon>
        <taxon>Hypocreomycetidae</taxon>
        <taxon>Glomerellales</taxon>
        <taxon>Plectosphaerellaceae</taxon>
        <taxon>Plectosphaerella</taxon>
    </lineage>
</organism>
<evidence type="ECO:0000313" key="10">
    <source>
        <dbReference type="Proteomes" id="UP000813385"/>
    </source>
</evidence>
<dbReference type="SMART" id="SM00388">
    <property type="entry name" value="HisKA"/>
    <property type="match status" value="1"/>
</dbReference>
<dbReference type="SUPFAM" id="SSF52172">
    <property type="entry name" value="CheY-like"/>
    <property type="match status" value="1"/>
</dbReference>
<evidence type="ECO:0000256" key="1">
    <source>
        <dbReference type="ARBA" id="ARBA00000085"/>
    </source>
</evidence>
<feature type="domain" description="Histidine kinase" evidence="7">
    <location>
        <begin position="406"/>
        <end position="627"/>
    </location>
</feature>
<dbReference type="SUPFAM" id="SSF55781">
    <property type="entry name" value="GAF domain-like"/>
    <property type="match status" value="1"/>
</dbReference>
<dbReference type="CDD" id="cd00082">
    <property type="entry name" value="HisKA"/>
    <property type="match status" value="1"/>
</dbReference>
<dbReference type="InterPro" id="IPR004358">
    <property type="entry name" value="Sig_transdc_His_kin-like_C"/>
</dbReference>
<dbReference type="SUPFAM" id="SSF55874">
    <property type="entry name" value="ATPase domain of HSP90 chaperone/DNA topoisomerase II/histidine kinase"/>
    <property type="match status" value="1"/>
</dbReference>
<evidence type="ECO:0000259" key="7">
    <source>
        <dbReference type="PROSITE" id="PS50109"/>
    </source>
</evidence>
<accession>A0A8K0X9C0</accession>
<dbReference type="GO" id="GO:0009927">
    <property type="term" value="F:histidine phosphotransfer kinase activity"/>
    <property type="evidence" value="ECO:0007669"/>
    <property type="project" value="TreeGrafter"/>
</dbReference>
<dbReference type="Gene3D" id="3.30.565.10">
    <property type="entry name" value="Histidine kinase-like ATPase, C-terminal domain"/>
    <property type="match status" value="1"/>
</dbReference>
<dbReference type="InterPro" id="IPR036890">
    <property type="entry name" value="HATPase_C_sf"/>
</dbReference>
<dbReference type="InterPro" id="IPR005467">
    <property type="entry name" value="His_kinase_dom"/>
</dbReference>
<dbReference type="GO" id="GO:0000155">
    <property type="term" value="F:phosphorelay sensor kinase activity"/>
    <property type="evidence" value="ECO:0007669"/>
    <property type="project" value="InterPro"/>
</dbReference>
<dbReference type="PROSITE" id="PS50109">
    <property type="entry name" value="HIS_KIN"/>
    <property type="match status" value="1"/>
</dbReference>
<dbReference type="PANTHER" id="PTHR43047:SF72">
    <property type="entry name" value="OSMOSENSING HISTIDINE PROTEIN KINASE SLN1"/>
    <property type="match status" value="1"/>
</dbReference>
<dbReference type="Gene3D" id="3.40.50.2300">
    <property type="match status" value="1"/>
</dbReference>